<dbReference type="AlphaFoldDB" id="A0A853BD77"/>
<reference evidence="1 2" key="1">
    <citation type="submission" date="2020-07" db="EMBL/GenBank/DDBJ databases">
        <title>Sequencing the genomes of 1000 actinobacteria strains.</title>
        <authorList>
            <person name="Klenk H.-P."/>
        </authorList>
    </citation>
    <scope>NUCLEOTIDE SEQUENCE [LARGE SCALE GENOMIC DNA]</scope>
    <source>
        <strain evidence="1 2">DSM 104006</strain>
    </source>
</reference>
<dbReference type="EMBL" id="JACCFK010000002">
    <property type="protein sequence ID" value="NYI93179.1"/>
    <property type="molecule type" value="Genomic_DNA"/>
</dbReference>
<organism evidence="1 2">
    <name type="scientific">Amycolatopsis endophytica</name>
    <dbReference type="NCBI Taxonomy" id="860233"/>
    <lineage>
        <taxon>Bacteria</taxon>
        <taxon>Bacillati</taxon>
        <taxon>Actinomycetota</taxon>
        <taxon>Actinomycetes</taxon>
        <taxon>Pseudonocardiales</taxon>
        <taxon>Pseudonocardiaceae</taxon>
        <taxon>Amycolatopsis</taxon>
    </lineage>
</organism>
<dbReference type="Proteomes" id="UP000549616">
    <property type="component" value="Unassembled WGS sequence"/>
</dbReference>
<dbReference type="RefSeq" id="WP_179777389.1">
    <property type="nucleotide sequence ID" value="NZ_JACCFK010000002.1"/>
</dbReference>
<protein>
    <submittedName>
        <fullName evidence="1">Uncharacterized protein</fullName>
    </submittedName>
</protein>
<comment type="caution">
    <text evidence="1">The sequence shown here is derived from an EMBL/GenBank/DDBJ whole genome shotgun (WGS) entry which is preliminary data.</text>
</comment>
<proteinExistence type="predicted"/>
<sequence>MKIGLALRELHRSETSLARQLSELSDRHRAEPEIHHIARDLAAWSRDHVRALAEAGRSWGLDLSPDAPERPGSPAPVRIASDDLLADRPEPGLELLADLRGLHRACAGVSLDWELLAQSAQAAKKAGLVELAGRCHPQTLRQLKWSNAMLKELSPQILTS</sequence>
<gene>
    <name evidence="1" type="ORF">HNR02_006554</name>
</gene>
<accession>A0A853BD77</accession>
<evidence type="ECO:0000313" key="1">
    <source>
        <dbReference type="EMBL" id="NYI93179.1"/>
    </source>
</evidence>
<name>A0A853BD77_9PSEU</name>
<evidence type="ECO:0000313" key="2">
    <source>
        <dbReference type="Proteomes" id="UP000549616"/>
    </source>
</evidence>
<keyword evidence="2" id="KW-1185">Reference proteome</keyword>